<dbReference type="EMBL" id="JARRTL010000010">
    <property type="protein sequence ID" value="MEC0485552.1"/>
    <property type="molecule type" value="Genomic_DNA"/>
</dbReference>
<name>A0A0J6END3_9BACI</name>
<dbReference type="OrthoDB" id="2735026at2"/>
<reference evidence="1" key="2">
    <citation type="submission" date="2015-10" db="EMBL/GenBank/DDBJ databases">
        <authorList>
            <person name="Gilbert D.G."/>
        </authorList>
    </citation>
    <scope>NUCLEOTIDE SEQUENCE</scope>
    <source>
        <strain evidence="1">GO-13</strain>
    </source>
</reference>
<proteinExistence type="predicted"/>
<dbReference type="PATRIC" id="fig|1664069.3.peg.194"/>
<dbReference type="AlphaFoldDB" id="A0A0J6END3"/>
<dbReference type="Proteomes" id="UP001341297">
    <property type="component" value="Unassembled WGS sequence"/>
</dbReference>
<dbReference type="RefSeq" id="WP_048353893.1">
    <property type="nucleotide sequence ID" value="NZ_CP023481.1"/>
</dbReference>
<comment type="caution">
    <text evidence="1">The sequence shown here is derived from an EMBL/GenBank/DDBJ whole genome shotgun (WGS) entry which is preliminary data.</text>
</comment>
<organism evidence="1 3">
    <name type="scientific">Bacillus glycinifermentans</name>
    <dbReference type="NCBI Taxonomy" id="1664069"/>
    <lineage>
        <taxon>Bacteria</taxon>
        <taxon>Bacillati</taxon>
        <taxon>Bacillota</taxon>
        <taxon>Bacilli</taxon>
        <taxon>Bacillales</taxon>
        <taxon>Bacillaceae</taxon>
        <taxon>Bacillus</taxon>
    </lineage>
</organism>
<keyword evidence="4" id="KW-1185">Reference proteome</keyword>
<dbReference type="Proteomes" id="UP000036168">
    <property type="component" value="Unassembled WGS sequence"/>
</dbReference>
<dbReference type="STRING" id="1664069.BGLY_3419"/>
<reference evidence="1 3" key="1">
    <citation type="journal article" date="2015" name="Int. J. Syst. Evol. Microbiol.">
        <title>Bacillus glycinifermentans sp. nov., isolated from fermented soybean paste.</title>
        <authorList>
            <person name="Kim S.J."/>
            <person name="Dunlap C.A."/>
            <person name="Kwon S.W."/>
            <person name="Rooney A.P."/>
        </authorList>
    </citation>
    <scope>NUCLEOTIDE SEQUENCE [LARGE SCALE GENOMIC DNA]</scope>
    <source>
        <strain evidence="1 3">GO-13</strain>
    </source>
</reference>
<dbReference type="EMBL" id="LECW02000005">
    <property type="protein sequence ID" value="KRT94765.1"/>
    <property type="molecule type" value="Genomic_DNA"/>
</dbReference>
<reference evidence="2 4" key="3">
    <citation type="submission" date="2023-03" db="EMBL/GenBank/DDBJ databases">
        <title>Agriculturally important microbes genome sequencing.</title>
        <authorList>
            <person name="Dunlap C."/>
        </authorList>
    </citation>
    <scope>NUCLEOTIDE SEQUENCE [LARGE SCALE GENOMIC DNA]</scope>
    <source>
        <strain evidence="2 4">CBP-3203</strain>
    </source>
</reference>
<accession>A0A0J6F095</accession>
<evidence type="ECO:0000313" key="2">
    <source>
        <dbReference type="EMBL" id="MEC0485552.1"/>
    </source>
</evidence>
<evidence type="ECO:0000313" key="3">
    <source>
        <dbReference type="Proteomes" id="UP000036168"/>
    </source>
</evidence>
<evidence type="ECO:0000313" key="1">
    <source>
        <dbReference type="EMBL" id="KRT94765.1"/>
    </source>
</evidence>
<sequence length="133" mass="15871">MAVIILRIVLLALLLYVVFKVVQFFGDPKRRLKSAQAKKDFYFLDEQKNTRKNFKLTFKGVLFEGEKHIPSKDHPLFIHTIFVWTDASEEKLRTFTNEDFSELENKIKAHYPDCKIDWDSSIKKWKHKKAEEH</sequence>
<protein>
    <submittedName>
        <fullName evidence="1">Sigma-w pathway protein ysdB</fullName>
    </submittedName>
</protein>
<gene>
    <name evidence="1" type="ORF">AB447_214015</name>
    <name evidence="2" type="ORF">P8828_11980</name>
</gene>
<evidence type="ECO:0000313" key="4">
    <source>
        <dbReference type="Proteomes" id="UP001341297"/>
    </source>
</evidence>
<accession>A0A0J6END3</accession>